<keyword evidence="2" id="KW-0812">Transmembrane</keyword>
<evidence type="ECO:0000313" key="4">
    <source>
        <dbReference type="Proteomes" id="UP000075806"/>
    </source>
</evidence>
<organism evidence="3 4">
    <name type="scientific">Alkalihalobacillus trypoxylicola</name>
    <dbReference type="NCBI Taxonomy" id="519424"/>
    <lineage>
        <taxon>Bacteria</taxon>
        <taxon>Bacillati</taxon>
        <taxon>Bacillota</taxon>
        <taxon>Bacilli</taxon>
        <taxon>Bacillales</taxon>
        <taxon>Bacillaceae</taxon>
        <taxon>Alkalihalobacillus</taxon>
    </lineage>
</organism>
<feature type="transmembrane region" description="Helical" evidence="2">
    <location>
        <begin position="240"/>
        <end position="266"/>
    </location>
</feature>
<sequence length="271" mass="30733">MECTKCGKSLSSTDKFCIDCGERVENEQETAATAENIEEIHSAQNEEQVQSNSEKKTSNSGGNEKVEQAKKAASDYFTFFKSQIKQPILVAERNKDRYALFGYISFGVFAFLFSLASFFEQRALFDGFFSSFMGDEINFFEVFLTNLIYIFILLVACAGIIFLVLKFVMKIELKFQDSISRFGSWMTVPILIAAAYLIFSIIGISEINTLLTILMLALIQMAIIFTFFSYRSQMKKLDPIYGLVLVYFGVALFLGLTGDFLVGSMIRMFRF</sequence>
<comment type="caution">
    <text evidence="3">The sequence shown here is derived from an EMBL/GenBank/DDBJ whole genome shotgun (WGS) entry which is preliminary data.</text>
</comment>
<dbReference type="OrthoDB" id="2448863at2"/>
<keyword evidence="4" id="KW-1185">Reference proteome</keyword>
<dbReference type="Proteomes" id="UP000075806">
    <property type="component" value="Unassembled WGS sequence"/>
</dbReference>
<feature type="transmembrane region" description="Helical" evidence="2">
    <location>
        <begin position="185"/>
        <end position="204"/>
    </location>
</feature>
<protein>
    <submittedName>
        <fullName evidence="3">Uncharacterized protein</fullName>
    </submittedName>
</protein>
<evidence type="ECO:0000256" key="2">
    <source>
        <dbReference type="SAM" id="Phobius"/>
    </source>
</evidence>
<gene>
    <name evidence="3" type="ORF">AZF04_06880</name>
</gene>
<feature type="compositionally biased region" description="Polar residues" evidence="1">
    <location>
        <begin position="42"/>
        <end position="62"/>
    </location>
</feature>
<keyword evidence="2" id="KW-0472">Membrane</keyword>
<evidence type="ECO:0000313" key="3">
    <source>
        <dbReference type="EMBL" id="KYG29243.1"/>
    </source>
</evidence>
<evidence type="ECO:0000256" key="1">
    <source>
        <dbReference type="SAM" id="MobiDB-lite"/>
    </source>
</evidence>
<feature type="transmembrane region" description="Helical" evidence="2">
    <location>
        <begin position="210"/>
        <end position="228"/>
    </location>
</feature>
<proteinExistence type="predicted"/>
<accession>A0A161Q189</accession>
<dbReference type="EMBL" id="LTAO01000023">
    <property type="protein sequence ID" value="KYG29243.1"/>
    <property type="molecule type" value="Genomic_DNA"/>
</dbReference>
<keyword evidence="2" id="KW-1133">Transmembrane helix</keyword>
<reference evidence="3" key="1">
    <citation type="submission" date="2016-02" db="EMBL/GenBank/DDBJ databases">
        <title>Genome sequence of Bacillus trypoxylicola KCTC 13244(T).</title>
        <authorList>
            <person name="Jeong H."/>
            <person name="Park S.-H."/>
            <person name="Choi S.-K."/>
        </authorList>
    </citation>
    <scope>NUCLEOTIDE SEQUENCE [LARGE SCALE GENOMIC DNA]</scope>
    <source>
        <strain evidence="3">KCTC 13244</strain>
    </source>
</reference>
<dbReference type="RefSeq" id="WP_061949063.1">
    <property type="nucleotide sequence ID" value="NZ_LTAO01000023.1"/>
</dbReference>
<feature type="transmembrane region" description="Helical" evidence="2">
    <location>
        <begin position="98"/>
        <end position="119"/>
    </location>
</feature>
<name>A0A161Q189_9BACI</name>
<dbReference type="STRING" id="519424.AZF04_06880"/>
<dbReference type="AlphaFoldDB" id="A0A161Q189"/>
<feature type="transmembrane region" description="Helical" evidence="2">
    <location>
        <begin position="139"/>
        <end position="165"/>
    </location>
</feature>
<feature type="region of interest" description="Disordered" evidence="1">
    <location>
        <begin position="40"/>
        <end position="64"/>
    </location>
</feature>